<feature type="signal peptide" evidence="1">
    <location>
        <begin position="1"/>
        <end position="19"/>
    </location>
</feature>
<dbReference type="PANTHER" id="PTHR37752">
    <property type="entry name" value="OS02G0610700 PROTEIN"/>
    <property type="match status" value="1"/>
</dbReference>
<gene>
    <name evidence="2" type="ORF">COCNU_01G004440</name>
</gene>
<protein>
    <submittedName>
        <fullName evidence="2">Uncharacterized protein</fullName>
    </submittedName>
</protein>
<proteinExistence type="predicted"/>
<sequence length="220" mass="24082">MMMASSSSFWACAVSPVSSAAAAASSSVLPIKPRTIVRETRRSGNFCLSHQLCFHLANSRDQFFESGLLLEMILDNDVAGCPIGCWCRSYAQCYFTFAYIIKLDESVNWLSGIVCWVLDTSDPGTMLSLNDTGTSRKGKLKLEIVFAHFDIPPVIEFGLDQLEECGSFFMSQRRRQAEAINGAWAMIGLTAGLVVEGRTGKGILGQLAGYSSAMISFFIR</sequence>
<dbReference type="SUPFAM" id="SSF103511">
    <property type="entry name" value="Chlorophyll a-b binding protein"/>
    <property type="match status" value="1"/>
</dbReference>
<dbReference type="AlphaFoldDB" id="A0A8K0HUP4"/>
<organism evidence="2 3">
    <name type="scientific">Cocos nucifera</name>
    <name type="common">Coconut palm</name>
    <dbReference type="NCBI Taxonomy" id="13894"/>
    <lineage>
        <taxon>Eukaryota</taxon>
        <taxon>Viridiplantae</taxon>
        <taxon>Streptophyta</taxon>
        <taxon>Embryophyta</taxon>
        <taxon>Tracheophyta</taxon>
        <taxon>Spermatophyta</taxon>
        <taxon>Magnoliopsida</taxon>
        <taxon>Liliopsida</taxon>
        <taxon>Arecaceae</taxon>
        <taxon>Arecoideae</taxon>
        <taxon>Cocoseae</taxon>
        <taxon>Attaleinae</taxon>
        <taxon>Cocos</taxon>
    </lineage>
</organism>
<evidence type="ECO:0000313" key="3">
    <source>
        <dbReference type="Proteomes" id="UP000797356"/>
    </source>
</evidence>
<dbReference type="EMBL" id="CM017872">
    <property type="protein sequence ID" value="KAG1326510.1"/>
    <property type="molecule type" value="Genomic_DNA"/>
</dbReference>
<dbReference type="InterPro" id="IPR053091">
    <property type="entry name" value="PSII_Assembly/Photoprotect-Rel"/>
</dbReference>
<dbReference type="Proteomes" id="UP000797356">
    <property type="component" value="Chromosome 1"/>
</dbReference>
<reference evidence="2" key="1">
    <citation type="journal article" date="2017" name="Gigascience">
        <title>The genome draft of coconut (Cocos nucifera).</title>
        <authorList>
            <person name="Xiao Y."/>
            <person name="Xu P."/>
            <person name="Fan H."/>
            <person name="Baudouin L."/>
            <person name="Xia W."/>
            <person name="Bocs S."/>
            <person name="Xu J."/>
            <person name="Li Q."/>
            <person name="Guo A."/>
            <person name="Zhou L."/>
            <person name="Li J."/>
            <person name="Wu Y."/>
            <person name="Ma Z."/>
            <person name="Armero A."/>
            <person name="Issali A.E."/>
            <person name="Liu N."/>
            <person name="Peng M."/>
            <person name="Yang Y."/>
        </authorList>
    </citation>
    <scope>NUCLEOTIDE SEQUENCE</scope>
    <source>
        <tissue evidence="2">Spear leaf of Hainan Tall coconut</tissue>
    </source>
</reference>
<evidence type="ECO:0000313" key="2">
    <source>
        <dbReference type="EMBL" id="KAG1326510.1"/>
    </source>
</evidence>
<keyword evidence="3" id="KW-1185">Reference proteome</keyword>
<dbReference type="GO" id="GO:0009535">
    <property type="term" value="C:chloroplast thylakoid membrane"/>
    <property type="evidence" value="ECO:0007669"/>
    <property type="project" value="TreeGrafter"/>
</dbReference>
<reference evidence="2" key="2">
    <citation type="submission" date="2019-07" db="EMBL/GenBank/DDBJ databases">
        <authorList>
            <person name="Yang Y."/>
            <person name="Bocs S."/>
            <person name="Baudouin L."/>
        </authorList>
    </citation>
    <scope>NUCLEOTIDE SEQUENCE</scope>
    <source>
        <tissue evidence="2">Spear leaf of Hainan Tall coconut</tissue>
    </source>
</reference>
<accession>A0A8K0HUP4</accession>
<keyword evidence="1" id="KW-0732">Signal</keyword>
<dbReference type="PANTHER" id="PTHR37752:SF1">
    <property type="entry name" value="OS02G0610700 PROTEIN"/>
    <property type="match status" value="1"/>
</dbReference>
<comment type="caution">
    <text evidence="2">The sequence shown here is derived from an EMBL/GenBank/DDBJ whole genome shotgun (WGS) entry which is preliminary data.</text>
</comment>
<dbReference type="OrthoDB" id="1887732at2759"/>
<feature type="chain" id="PRO_5035446233" evidence="1">
    <location>
        <begin position="20"/>
        <end position="220"/>
    </location>
</feature>
<evidence type="ECO:0000256" key="1">
    <source>
        <dbReference type="SAM" id="SignalP"/>
    </source>
</evidence>
<name>A0A8K0HUP4_COCNU</name>